<dbReference type="Gene3D" id="2.60.40.10">
    <property type="entry name" value="Immunoglobulins"/>
    <property type="match status" value="2"/>
</dbReference>
<keyword evidence="5 10" id="KW-0472">Membrane</keyword>
<dbReference type="Pfam" id="PF09067">
    <property type="entry name" value="EpoR_lig-bind"/>
    <property type="match status" value="1"/>
</dbReference>
<dbReference type="GeneID" id="109883307"/>
<proteinExistence type="predicted"/>
<keyword evidence="8" id="KW-0325">Glycoprotein</keyword>
<accession>A0A8C7DDW8</accession>
<evidence type="ECO:0000259" key="11">
    <source>
        <dbReference type="PROSITE" id="PS50853"/>
    </source>
</evidence>
<gene>
    <name evidence="12" type="primary">LOC109883307</name>
</gene>
<feature type="transmembrane region" description="Helical" evidence="10">
    <location>
        <begin position="292"/>
        <end position="312"/>
    </location>
</feature>
<evidence type="ECO:0000256" key="8">
    <source>
        <dbReference type="ARBA" id="ARBA00023180"/>
    </source>
</evidence>
<dbReference type="GO" id="GO:0004896">
    <property type="term" value="F:cytokine receptor activity"/>
    <property type="evidence" value="ECO:0007669"/>
    <property type="project" value="TreeGrafter"/>
</dbReference>
<evidence type="ECO:0000313" key="13">
    <source>
        <dbReference type="Proteomes" id="UP000694557"/>
    </source>
</evidence>
<dbReference type="InterPro" id="IPR013783">
    <property type="entry name" value="Ig-like_fold"/>
</dbReference>
<keyword evidence="7" id="KW-0675">Receptor</keyword>
<keyword evidence="13" id="KW-1185">Reference proteome</keyword>
<dbReference type="AlphaFoldDB" id="A0A8C7DDW8"/>
<sequence length="581" mass="65270">MHNCVALSIVSQRQTVTKRDGENRRWELVAYQLCSTTERIGRFVLRGDKKMTNNNLNKLLAFCVLFCTQKTSIVHGAQALETKVSLLLHAEPENPKCFAEGMSDLTCFWEEDEERAGSADQYSFIYTYQNENSSECSVTALPAAGGKRLYFCRLSQTQLFVPLDIRVFRDDLLIHNRSLFIEVVFLLDPPANLTLTSTGTQGQLKASWLPPSLKYMGDSMMYEVSYAMAGSHIGKVEEVQASSELILRGLQSGTKYKVRIRVKLDGISYSGYWSAWTDPVLMETMPGDLDPLIVSLSLIISLVLTLLSLLVLMSHRRFLLKKIWPIIPTPESKFQGLFKVYDGDFQEWLGHSTGGLWLRPTYFYSEEFPAPLEVLSEVSLGPVLPSSALPPKASEALGEEEDEDKKLKRVDPALMEGWRETPQEHWPMDQLRAIHRHPAPWTQSSLLESHDAYVTLNAQNHSVEEPLDDILEETLPLQVLFASGRTSSESRSDLSSNVQQSSGSGRLSSQSSFEYPNHTWPSKGPGYTYMAVADSGVSMDYSPMSSNKIDDIGKGVIYTNEYKNEIPAHRRPIGSPIHFAF</sequence>
<dbReference type="Ensembl" id="ENSOKIT00005018241.1">
    <property type="protein sequence ID" value="ENSOKIP00005017145.1"/>
    <property type="gene ID" value="ENSOKIG00005007608.1"/>
</dbReference>
<evidence type="ECO:0000256" key="4">
    <source>
        <dbReference type="ARBA" id="ARBA00022989"/>
    </source>
</evidence>
<dbReference type="InterPro" id="IPR003961">
    <property type="entry name" value="FN3_dom"/>
</dbReference>
<keyword evidence="4 10" id="KW-1133">Transmembrane helix</keyword>
<feature type="compositionally biased region" description="Low complexity" evidence="9">
    <location>
        <begin position="486"/>
        <end position="512"/>
    </location>
</feature>
<keyword evidence="6" id="KW-1015">Disulfide bond</keyword>
<evidence type="ECO:0000256" key="2">
    <source>
        <dbReference type="ARBA" id="ARBA00022692"/>
    </source>
</evidence>
<dbReference type="SMART" id="SM00060">
    <property type="entry name" value="FN3"/>
    <property type="match status" value="1"/>
</dbReference>
<dbReference type="CDD" id="cd00063">
    <property type="entry name" value="FN3"/>
    <property type="match status" value="1"/>
</dbReference>
<dbReference type="KEGG" id="oki:109883307"/>
<evidence type="ECO:0000256" key="9">
    <source>
        <dbReference type="SAM" id="MobiDB-lite"/>
    </source>
</evidence>
<dbReference type="SUPFAM" id="SSF49265">
    <property type="entry name" value="Fibronectin type III"/>
    <property type="match status" value="2"/>
</dbReference>
<feature type="domain" description="Fibronectin type-III" evidence="11">
    <location>
        <begin position="189"/>
        <end position="287"/>
    </location>
</feature>
<name>A0A8C7DDW8_ONCKI</name>
<dbReference type="Pfam" id="PF00041">
    <property type="entry name" value="fn3"/>
    <property type="match status" value="1"/>
</dbReference>
<evidence type="ECO:0000256" key="6">
    <source>
        <dbReference type="ARBA" id="ARBA00023157"/>
    </source>
</evidence>
<reference evidence="12" key="1">
    <citation type="submission" date="2025-08" db="UniProtKB">
        <authorList>
            <consortium name="Ensembl"/>
        </authorList>
    </citation>
    <scope>IDENTIFICATION</scope>
</reference>
<feature type="region of interest" description="Disordered" evidence="9">
    <location>
        <begin position="486"/>
        <end position="517"/>
    </location>
</feature>
<evidence type="ECO:0000256" key="7">
    <source>
        <dbReference type="ARBA" id="ARBA00023170"/>
    </source>
</evidence>
<dbReference type="Proteomes" id="UP000694557">
    <property type="component" value="Unassembled WGS sequence"/>
</dbReference>
<evidence type="ECO:0000256" key="3">
    <source>
        <dbReference type="ARBA" id="ARBA00022729"/>
    </source>
</evidence>
<reference evidence="12" key="2">
    <citation type="submission" date="2025-09" db="UniProtKB">
        <authorList>
            <consortium name="Ensembl"/>
        </authorList>
    </citation>
    <scope>IDENTIFICATION</scope>
</reference>
<evidence type="ECO:0000256" key="10">
    <source>
        <dbReference type="SAM" id="Phobius"/>
    </source>
</evidence>
<evidence type="ECO:0000313" key="12">
    <source>
        <dbReference type="Ensembl" id="ENSOKIP00005017145.1"/>
    </source>
</evidence>
<organism evidence="12 13">
    <name type="scientific">Oncorhynchus kisutch</name>
    <name type="common">Coho salmon</name>
    <name type="synonym">Salmo kisutch</name>
    <dbReference type="NCBI Taxonomy" id="8019"/>
    <lineage>
        <taxon>Eukaryota</taxon>
        <taxon>Metazoa</taxon>
        <taxon>Chordata</taxon>
        <taxon>Craniata</taxon>
        <taxon>Vertebrata</taxon>
        <taxon>Euteleostomi</taxon>
        <taxon>Actinopterygii</taxon>
        <taxon>Neopterygii</taxon>
        <taxon>Teleostei</taxon>
        <taxon>Protacanthopterygii</taxon>
        <taxon>Salmoniformes</taxon>
        <taxon>Salmonidae</taxon>
        <taxon>Salmoninae</taxon>
        <taxon>Oncorhynchus</taxon>
    </lineage>
</organism>
<dbReference type="InterPro" id="IPR036116">
    <property type="entry name" value="FN3_sf"/>
</dbReference>
<dbReference type="PANTHER" id="PTHR23037:SF28">
    <property type="entry name" value="ERYTHROPOIETIN RECEPTOR"/>
    <property type="match status" value="1"/>
</dbReference>
<protein>
    <submittedName>
        <fullName evidence="12">Erythropoietin receptor</fullName>
    </submittedName>
</protein>
<dbReference type="InterPro" id="IPR015152">
    <property type="entry name" value="Growth/epo_recpt_lig-bind"/>
</dbReference>
<dbReference type="PROSITE" id="PS50853">
    <property type="entry name" value="FN3"/>
    <property type="match status" value="1"/>
</dbReference>
<keyword evidence="2 10" id="KW-0812">Transmembrane</keyword>
<dbReference type="GO" id="GO:0009897">
    <property type="term" value="C:external side of plasma membrane"/>
    <property type="evidence" value="ECO:0007669"/>
    <property type="project" value="TreeGrafter"/>
</dbReference>
<evidence type="ECO:0000256" key="5">
    <source>
        <dbReference type="ARBA" id="ARBA00023136"/>
    </source>
</evidence>
<comment type="subcellular location">
    <subcellularLocation>
        <location evidence="1">Membrane</location>
        <topology evidence="1">Single-pass type I membrane protein</topology>
    </subcellularLocation>
</comment>
<dbReference type="RefSeq" id="XP_020330918.1">
    <property type="nucleotide sequence ID" value="XM_020475329.2"/>
</dbReference>
<dbReference type="GeneTree" id="ENSGT00940000160315"/>
<evidence type="ECO:0000256" key="1">
    <source>
        <dbReference type="ARBA" id="ARBA00004479"/>
    </source>
</evidence>
<keyword evidence="3" id="KW-0732">Signal</keyword>
<dbReference type="PANTHER" id="PTHR23037">
    <property type="entry name" value="CYTOKINE RECEPTOR"/>
    <property type="match status" value="1"/>
</dbReference>